<dbReference type="InterPro" id="IPR011332">
    <property type="entry name" value="Ribosomal_zn-bd"/>
</dbReference>
<sequence>MAKNEKRVHVTLECQTCKRRNYITTKNKVNDRERIEIKKYCRWERVHTMHKETR</sequence>
<dbReference type="PANTHER" id="PTHR43168:SF2">
    <property type="entry name" value="LARGE RIBOSOMAL SUBUNIT PROTEIN BL33C"/>
    <property type="match status" value="1"/>
</dbReference>
<proteinExistence type="inferred from homology"/>
<evidence type="ECO:0000313" key="7">
    <source>
        <dbReference type="EMBL" id="CAB4993169.1"/>
    </source>
</evidence>
<dbReference type="HAMAP" id="MF_00294">
    <property type="entry name" value="Ribosomal_bL33"/>
    <property type="match status" value="1"/>
</dbReference>
<dbReference type="AlphaFoldDB" id="A0A6J7ABZ4"/>
<keyword evidence="3" id="KW-0687">Ribonucleoprotein</keyword>
<dbReference type="Pfam" id="PF00471">
    <property type="entry name" value="Ribosomal_L33"/>
    <property type="match status" value="1"/>
</dbReference>
<dbReference type="InterPro" id="IPR038584">
    <property type="entry name" value="Ribosomal_bL33_sf"/>
</dbReference>
<evidence type="ECO:0000313" key="4">
    <source>
        <dbReference type="EMBL" id="CAB4766951.1"/>
    </source>
</evidence>
<name>A0A6J7ABZ4_9ZZZZ</name>
<accession>A0A6J7ABZ4</accession>
<evidence type="ECO:0000256" key="3">
    <source>
        <dbReference type="ARBA" id="ARBA00023274"/>
    </source>
</evidence>
<dbReference type="InterPro" id="IPR001705">
    <property type="entry name" value="Ribosomal_bL33"/>
</dbReference>
<dbReference type="GO" id="GO:0003735">
    <property type="term" value="F:structural constituent of ribosome"/>
    <property type="evidence" value="ECO:0007669"/>
    <property type="project" value="InterPro"/>
</dbReference>
<keyword evidence="2" id="KW-0689">Ribosomal protein</keyword>
<dbReference type="NCBIfam" id="TIGR01023">
    <property type="entry name" value="rpmG_bact"/>
    <property type="match status" value="1"/>
</dbReference>
<dbReference type="EMBL" id="CAFABA010000051">
    <property type="protein sequence ID" value="CAB4830324.1"/>
    <property type="molecule type" value="Genomic_DNA"/>
</dbReference>
<dbReference type="GO" id="GO:0005737">
    <property type="term" value="C:cytoplasm"/>
    <property type="evidence" value="ECO:0007669"/>
    <property type="project" value="UniProtKB-ARBA"/>
</dbReference>
<dbReference type="PANTHER" id="PTHR43168">
    <property type="entry name" value="50S RIBOSOMAL PROTEIN L33, CHLOROPLASTIC"/>
    <property type="match status" value="1"/>
</dbReference>
<dbReference type="EMBL" id="CAFBOS010000057">
    <property type="protein sequence ID" value="CAB4993169.1"/>
    <property type="molecule type" value="Genomic_DNA"/>
</dbReference>
<reference evidence="5" key="1">
    <citation type="submission" date="2020-05" db="EMBL/GenBank/DDBJ databases">
        <authorList>
            <person name="Chiriac C."/>
            <person name="Salcher M."/>
            <person name="Ghai R."/>
            <person name="Kavagutti S V."/>
        </authorList>
    </citation>
    <scope>NUCLEOTIDE SEQUENCE</scope>
</reference>
<organism evidence="5">
    <name type="scientific">freshwater metagenome</name>
    <dbReference type="NCBI Taxonomy" id="449393"/>
    <lineage>
        <taxon>unclassified sequences</taxon>
        <taxon>metagenomes</taxon>
        <taxon>ecological metagenomes</taxon>
    </lineage>
</organism>
<dbReference type="GO" id="GO:0005840">
    <property type="term" value="C:ribosome"/>
    <property type="evidence" value="ECO:0007669"/>
    <property type="project" value="UniProtKB-KW"/>
</dbReference>
<comment type="similarity">
    <text evidence="1">Belongs to the bacterial ribosomal protein bL33 family.</text>
</comment>
<dbReference type="EMBL" id="CAFBMH010000034">
    <property type="protein sequence ID" value="CAB4906269.1"/>
    <property type="molecule type" value="Genomic_DNA"/>
</dbReference>
<evidence type="ECO:0000256" key="1">
    <source>
        <dbReference type="ARBA" id="ARBA00007596"/>
    </source>
</evidence>
<dbReference type="SUPFAM" id="SSF57829">
    <property type="entry name" value="Zn-binding ribosomal proteins"/>
    <property type="match status" value="1"/>
</dbReference>
<dbReference type="GO" id="GO:0006412">
    <property type="term" value="P:translation"/>
    <property type="evidence" value="ECO:0007669"/>
    <property type="project" value="InterPro"/>
</dbReference>
<dbReference type="GO" id="GO:1990904">
    <property type="term" value="C:ribonucleoprotein complex"/>
    <property type="evidence" value="ECO:0007669"/>
    <property type="project" value="UniProtKB-KW"/>
</dbReference>
<evidence type="ECO:0000313" key="5">
    <source>
        <dbReference type="EMBL" id="CAB4830324.1"/>
    </source>
</evidence>
<protein>
    <submittedName>
        <fullName evidence="5">Unannotated protein</fullName>
    </submittedName>
</protein>
<gene>
    <name evidence="4" type="ORF">UFOPK2754_02858</name>
    <name evidence="5" type="ORF">UFOPK3139_01393</name>
    <name evidence="6" type="ORF">UFOPK3543_01163</name>
    <name evidence="7" type="ORF">UFOPK3967_01143</name>
</gene>
<dbReference type="Gene3D" id="2.20.28.120">
    <property type="entry name" value="Ribosomal protein L33"/>
    <property type="match status" value="1"/>
</dbReference>
<dbReference type="NCBIfam" id="NF001764">
    <property type="entry name" value="PRK00504.1"/>
    <property type="match status" value="1"/>
</dbReference>
<dbReference type="NCBIfam" id="NF001860">
    <property type="entry name" value="PRK00595.1"/>
    <property type="match status" value="1"/>
</dbReference>
<dbReference type="EMBL" id="CAEZYR010000150">
    <property type="protein sequence ID" value="CAB4766951.1"/>
    <property type="molecule type" value="Genomic_DNA"/>
</dbReference>
<evidence type="ECO:0000313" key="6">
    <source>
        <dbReference type="EMBL" id="CAB4906269.1"/>
    </source>
</evidence>
<evidence type="ECO:0000256" key="2">
    <source>
        <dbReference type="ARBA" id="ARBA00022980"/>
    </source>
</evidence>